<reference evidence="5" key="1">
    <citation type="submission" date="2019-11" db="EMBL/GenBank/DDBJ databases">
        <title>Characterization of Clostridium perfringens isolates from swine manure treated agricultural soils.</title>
        <authorList>
            <person name="Wushke S.T."/>
        </authorList>
    </citation>
    <scope>NUCLEOTIDE SEQUENCE</scope>
    <source>
        <strain evidence="5">X15</strain>
    </source>
</reference>
<dbReference type="SUPFAM" id="SSF46785">
    <property type="entry name" value="Winged helix' DNA-binding domain"/>
    <property type="match status" value="1"/>
</dbReference>
<dbReference type="EMBL" id="WNVG01000034">
    <property type="protein sequence ID" value="MDZ5033194.1"/>
    <property type="molecule type" value="Genomic_DNA"/>
</dbReference>
<keyword evidence="2" id="KW-0238">DNA-binding</keyword>
<protein>
    <submittedName>
        <fullName evidence="5">Metalloregulator ArsR/SmtB family transcription factor</fullName>
    </submittedName>
</protein>
<dbReference type="SMART" id="SM00418">
    <property type="entry name" value="HTH_ARSR"/>
    <property type="match status" value="1"/>
</dbReference>
<dbReference type="PANTHER" id="PTHR43132:SF2">
    <property type="entry name" value="ARSENICAL RESISTANCE OPERON REPRESSOR ARSR-RELATED"/>
    <property type="match status" value="1"/>
</dbReference>
<evidence type="ECO:0000256" key="1">
    <source>
        <dbReference type="ARBA" id="ARBA00023015"/>
    </source>
</evidence>
<dbReference type="PANTHER" id="PTHR43132">
    <property type="entry name" value="ARSENICAL RESISTANCE OPERON REPRESSOR ARSR-RELATED"/>
    <property type="match status" value="1"/>
</dbReference>
<dbReference type="RefSeq" id="WP_087326908.1">
    <property type="nucleotide sequence ID" value="NZ_CABHJC010000005.1"/>
</dbReference>
<proteinExistence type="predicted"/>
<keyword evidence="1" id="KW-0805">Transcription regulation</keyword>
<dbReference type="GO" id="GO:0003700">
    <property type="term" value="F:DNA-binding transcription factor activity"/>
    <property type="evidence" value="ECO:0007669"/>
    <property type="project" value="InterPro"/>
</dbReference>
<comment type="caution">
    <text evidence="5">The sequence shown here is derived from an EMBL/GenBank/DDBJ whole genome shotgun (WGS) entry which is preliminary data.</text>
</comment>
<dbReference type="CDD" id="cd00090">
    <property type="entry name" value="HTH_ARSR"/>
    <property type="match status" value="1"/>
</dbReference>
<dbReference type="InterPro" id="IPR001845">
    <property type="entry name" value="HTH_ArsR_DNA-bd_dom"/>
</dbReference>
<dbReference type="AlphaFoldDB" id="A0AAW9ISM7"/>
<evidence type="ECO:0000256" key="3">
    <source>
        <dbReference type="ARBA" id="ARBA00023163"/>
    </source>
</evidence>
<gene>
    <name evidence="5" type="ORF">GNF81_10380</name>
</gene>
<dbReference type="Pfam" id="PF12840">
    <property type="entry name" value="HTH_20"/>
    <property type="match status" value="1"/>
</dbReference>
<feature type="domain" description="HTH arsR-type" evidence="4">
    <location>
        <begin position="3"/>
        <end position="95"/>
    </location>
</feature>
<dbReference type="InterPro" id="IPR011991">
    <property type="entry name" value="ArsR-like_HTH"/>
</dbReference>
<keyword evidence="3" id="KW-0804">Transcription</keyword>
<evidence type="ECO:0000313" key="6">
    <source>
        <dbReference type="Proteomes" id="UP001289066"/>
    </source>
</evidence>
<name>A0AAW9ISM7_CLOPF</name>
<dbReference type="InterPro" id="IPR036390">
    <property type="entry name" value="WH_DNA-bd_sf"/>
</dbReference>
<dbReference type="PROSITE" id="PS50987">
    <property type="entry name" value="HTH_ARSR_2"/>
    <property type="match status" value="1"/>
</dbReference>
<sequence>MENNYMELEKQAEFLKVLAHPVRLCIIKGLMKKNSCNVSFMQECLDMPQSTISQHLQKLRSVGIIEGERNGLEVNYKIKDKKVEEIIKILLDMNS</sequence>
<dbReference type="InterPro" id="IPR051011">
    <property type="entry name" value="Metal_resp_trans_reg"/>
</dbReference>
<dbReference type="InterPro" id="IPR036388">
    <property type="entry name" value="WH-like_DNA-bd_sf"/>
</dbReference>
<dbReference type="NCBIfam" id="NF033788">
    <property type="entry name" value="HTH_metalloreg"/>
    <property type="match status" value="1"/>
</dbReference>
<accession>A0AAW9ISM7</accession>
<dbReference type="Gene3D" id="1.10.10.10">
    <property type="entry name" value="Winged helix-like DNA-binding domain superfamily/Winged helix DNA-binding domain"/>
    <property type="match status" value="1"/>
</dbReference>
<dbReference type="GO" id="GO:0003677">
    <property type="term" value="F:DNA binding"/>
    <property type="evidence" value="ECO:0007669"/>
    <property type="project" value="UniProtKB-KW"/>
</dbReference>
<dbReference type="Proteomes" id="UP001289066">
    <property type="component" value="Unassembled WGS sequence"/>
</dbReference>
<organism evidence="5 6">
    <name type="scientific">Clostridium perfringens</name>
    <dbReference type="NCBI Taxonomy" id="1502"/>
    <lineage>
        <taxon>Bacteria</taxon>
        <taxon>Bacillati</taxon>
        <taxon>Bacillota</taxon>
        <taxon>Clostridia</taxon>
        <taxon>Eubacteriales</taxon>
        <taxon>Clostridiaceae</taxon>
        <taxon>Clostridium</taxon>
    </lineage>
</organism>
<evidence type="ECO:0000256" key="2">
    <source>
        <dbReference type="ARBA" id="ARBA00023125"/>
    </source>
</evidence>
<evidence type="ECO:0000313" key="5">
    <source>
        <dbReference type="EMBL" id="MDZ5033194.1"/>
    </source>
</evidence>
<dbReference type="PRINTS" id="PR00778">
    <property type="entry name" value="HTHARSR"/>
</dbReference>
<evidence type="ECO:0000259" key="4">
    <source>
        <dbReference type="PROSITE" id="PS50987"/>
    </source>
</evidence>